<comment type="caution">
    <text evidence="1">The sequence shown here is derived from an EMBL/GenBank/DDBJ whole genome shotgun (WGS) entry which is preliminary data.</text>
</comment>
<keyword evidence="2" id="KW-1185">Reference proteome</keyword>
<proteinExistence type="predicted"/>
<evidence type="ECO:0000313" key="2">
    <source>
        <dbReference type="Proteomes" id="UP000296159"/>
    </source>
</evidence>
<dbReference type="AlphaFoldDB" id="A0A2U1UDB9"/>
<dbReference type="EMBL" id="QDKH01000001">
    <property type="protein sequence ID" value="PWC19666.1"/>
    <property type="molecule type" value="Genomic_DNA"/>
</dbReference>
<protein>
    <recommendedName>
        <fullName evidence="3">DUF1868 domain-containing protein</fullName>
    </recommendedName>
</protein>
<evidence type="ECO:0008006" key="3">
    <source>
        <dbReference type="Google" id="ProtNLM"/>
    </source>
</evidence>
<name>A0A2U1UDB9_9GAMM</name>
<sequence length="225" mass="25863">MPPDILQDLYHSTSEATLQQWEKQSGIGELMKGHYYDTSRLAFTSGFQPPATPDIRRLLAQLDELAGNDPLADVMPVYGLHFTFLPITQQIYSPDRQPDNFSELQSLWQEYEGKTVRISDLRLVALPGQLLLAGIPDKESIAARHQLASSLLASSWQEALRNRHANTPLPAPFWHSTLLRYRAQRLPEAFRQFFIAQRHQRYGSVHGRLKLVLSNYNWTQLRTIR</sequence>
<reference evidence="1 2" key="1">
    <citation type="submission" date="2018-04" db="EMBL/GenBank/DDBJ databases">
        <title>Brenneria corticis sp.nov.</title>
        <authorList>
            <person name="Li Y."/>
        </authorList>
    </citation>
    <scope>NUCLEOTIDE SEQUENCE [LARGE SCALE GENOMIC DNA]</scope>
    <source>
        <strain evidence="1 2">CFCC 11842</strain>
    </source>
</reference>
<accession>A0A2U1UDB9</accession>
<dbReference type="RefSeq" id="WP_136164727.1">
    <property type="nucleotide sequence ID" value="NZ_KZ819071.1"/>
</dbReference>
<gene>
    <name evidence="1" type="ORF">DDT56_01445</name>
</gene>
<organism evidence="1 2">
    <name type="scientific">Brenneria corticis</name>
    <dbReference type="NCBI Taxonomy" id="2173106"/>
    <lineage>
        <taxon>Bacteria</taxon>
        <taxon>Pseudomonadati</taxon>
        <taxon>Pseudomonadota</taxon>
        <taxon>Gammaproteobacteria</taxon>
        <taxon>Enterobacterales</taxon>
        <taxon>Pectobacteriaceae</taxon>
        <taxon>Brenneria</taxon>
    </lineage>
</organism>
<dbReference type="Proteomes" id="UP000296159">
    <property type="component" value="Unassembled WGS sequence"/>
</dbReference>
<evidence type="ECO:0000313" key="1">
    <source>
        <dbReference type="EMBL" id="PWC19666.1"/>
    </source>
</evidence>